<dbReference type="Gene3D" id="3.40.50.150">
    <property type="entry name" value="Vaccinia Virus protein VP39"/>
    <property type="match status" value="1"/>
</dbReference>
<dbReference type="KEGG" id="syw:SYNW0439"/>
<dbReference type="GO" id="GO:0008757">
    <property type="term" value="F:S-adenosylmethionine-dependent methyltransferase activity"/>
    <property type="evidence" value="ECO:0007669"/>
    <property type="project" value="InterPro"/>
</dbReference>
<feature type="domain" description="Methyltransferase" evidence="1">
    <location>
        <begin position="137"/>
        <end position="241"/>
    </location>
</feature>
<dbReference type="InterPro" id="IPR029063">
    <property type="entry name" value="SAM-dependent_MTases_sf"/>
</dbReference>
<dbReference type="eggNOG" id="COG2227">
    <property type="taxonomic scope" value="Bacteria"/>
</dbReference>
<dbReference type="Proteomes" id="UP000001422">
    <property type="component" value="Chromosome"/>
</dbReference>
<dbReference type="PANTHER" id="PTHR43861">
    <property type="entry name" value="TRANS-ACONITATE 2-METHYLTRANSFERASE-RELATED"/>
    <property type="match status" value="1"/>
</dbReference>
<reference evidence="2 3" key="1">
    <citation type="journal article" date="2003" name="Nature">
        <title>The genome of a motile marine Synechococcus.</title>
        <authorList>
            <person name="Palenik B."/>
            <person name="Brahamsha B."/>
            <person name="Larimer F."/>
            <person name="Land M."/>
            <person name="Hauser L."/>
            <person name="Chain P."/>
            <person name="Lamerdin J."/>
            <person name="Regala W."/>
            <person name="Allen E.A."/>
            <person name="McCarren J."/>
            <person name="Paulsen I."/>
            <person name="Dufresne A."/>
            <person name="Partensky F."/>
            <person name="Webb E."/>
            <person name="Waterbury J."/>
        </authorList>
    </citation>
    <scope>NUCLEOTIDE SEQUENCE [LARGE SCALE GENOMIC DNA]</scope>
    <source>
        <strain evidence="2 3">WH8102</strain>
    </source>
</reference>
<dbReference type="Pfam" id="PF13847">
    <property type="entry name" value="Methyltransf_31"/>
    <property type="match status" value="1"/>
</dbReference>
<evidence type="ECO:0000313" key="2">
    <source>
        <dbReference type="EMBL" id="CAE06954.1"/>
    </source>
</evidence>
<dbReference type="CDD" id="cd02440">
    <property type="entry name" value="AdoMet_MTases"/>
    <property type="match status" value="1"/>
</dbReference>
<organism evidence="2 3">
    <name type="scientific">Parasynechococcus marenigrum (strain WH8102)</name>
    <dbReference type="NCBI Taxonomy" id="84588"/>
    <lineage>
        <taxon>Bacteria</taxon>
        <taxon>Bacillati</taxon>
        <taxon>Cyanobacteriota</taxon>
        <taxon>Cyanophyceae</taxon>
        <taxon>Synechococcales</taxon>
        <taxon>Prochlorococcaceae</taxon>
        <taxon>Parasynechococcus</taxon>
        <taxon>Parasynechococcus marenigrum</taxon>
    </lineage>
</organism>
<dbReference type="HOGENOM" id="CLU_935904_0_0_3"/>
<accession>Q7U920</accession>
<gene>
    <name evidence="2" type="ordered locus">SYNW0439</name>
</gene>
<name>Q7U920_PARMW</name>
<protein>
    <recommendedName>
        <fullName evidence="1">Methyltransferase domain-containing protein</fullName>
    </recommendedName>
</protein>
<dbReference type="EMBL" id="BX569690">
    <property type="protein sequence ID" value="CAE06954.1"/>
    <property type="molecule type" value="Genomic_DNA"/>
</dbReference>
<dbReference type="SUPFAM" id="SSF53335">
    <property type="entry name" value="S-adenosyl-L-methionine-dependent methyltransferases"/>
    <property type="match status" value="1"/>
</dbReference>
<dbReference type="AlphaFoldDB" id="Q7U920"/>
<keyword evidence="3" id="KW-1185">Reference proteome</keyword>
<proteinExistence type="predicted"/>
<dbReference type="InterPro" id="IPR025714">
    <property type="entry name" value="Methyltranfer_dom"/>
</dbReference>
<sequence>MNNFVSELQSYFASKYPFLSANIPRQQQLLGDSWSQEFDGELIKHFGTIEELRTAADGYAKFAMDSLLLTAKFQKTKDYDNKTYAECASEVYQSESYMHSLYLPGILLSHYLWKHHYAMYQFYKSIVVPVLPKSGLFIDVGVGTGFYSRNLLRDSQMTGIGCDMSPHSLSYTRSTLSKFGTVDKYSFCLCDYYHFNQYFQSTADFILSIEVLEHLEDPMKMLESLYKSLKPGGLGLISAAVNAPNADHIYLYRSCEDVRHQLIKAGFEIRHDTCDEAYEARTIGEVVPVNYGALVCKPS</sequence>
<dbReference type="RefSeq" id="WP_011127313.1">
    <property type="nucleotide sequence ID" value="NC_005070.1"/>
</dbReference>
<evidence type="ECO:0000313" key="3">
    <source>
        <dbReference type="Proteomes" id="UP000001422"/>
    </source>
</evidence>
<dbReference type="STRING" id="84588.SYNW0439"/>
<evidence type="ECO:0000259" key="1">
    <source>
        <dbReference type="Pfam" id="PF13847"/>
    </source>
</evidence>